<feature type="signal peptide" evidence="1">
    <location>
        <begin position="1"/>
        <end position="25"/>
    </location>
</feature>
<evidence type="ECO:0000313" key="3">
    <source>
        <dbReference type="Proteomes" id="UP000032221"/>
    </source>
</evidence>
<evidence type="ECO:0000256" key="1">
    <source>
        <dbReference type="SAM" id="SignalP"/>
    </source>
</evidence>
<feature type="chain" id="PRO_5038937331" evidence="1">
    <location>
        <begin position="26"/>
        <end position="145"/>
    </location>
</feature>
<evidence type="ECO:0000313" key="2">
    <source>
        <dbReference type="EMBL" id="KIU14716.1"/>
    </source>
</evidence>
<dbReference type="AlphaFoldDB" id="A0A0D1LFE7"/>
<gene>
    <name evidence="2" type="ORF">TL10_22885</name>
</gene>
<organism evidence="2 3">
    <name type="scientific">Mycolicibacterium llatzerense</name>
    <dbReference type="NCBI Taxonomy" id="280871"/>
    <lineage>
        <taxon>Bacteria</taxon>
        <taxon>Bacillati</taxon>
        <taxon>Actinomycetota</taxon>
        <taxon>Actinomycetes</taxon>
        <taxon>Mycobacteriales</taxon>
        <taxon>Mycobacteriaceae</taxon>
        <taxon>Mycolicibacterium</taxon>
    </lineage>
</organism>
<dbReference type="Proteomes" id="UP000032221">
    <property type="component" value="Unassembled WGS sequence"/>
</dbReference>
<accession>A0A0D1LFE7</accession>
<dbReference type="PATRIC" id="fig|280871.6.peg.4738"/>
<dbReference type="EMBL" id="JXST01000038">
    <property type="protein sequence ID" value="KIU14716.1"/>
    <property type="molecule type" value="Genomic_DNA"/>
</dbReference>
<keyword evidence="1" id="KW-0732">Signal</keyword>
<sequence length="145" mass="15128">MFRRGVVVLLTMWLSILVGTAQAWAEPGVDPGSPAGEAIVAPAVAALAAELGKPATLAVETVNVSGPWAFVYGGIRGADGQPFDFRGTPLAEGAAEGFVSRTYAALLNHRGDRWTVTEQAVGPTDVAWQDWPQRYGAPASLVAVP</sequence>
<protein>
    <submittedName>
        <fullName evidence="2">Uncharacterized protein</fullName>
    </submittedName>
</protein>
<name>A0A0D1LFE7_9MYCO</name>
<reference evidence="2 3" key="1">
    <citation type="submission" date="2015-01" db="EMBL/GenBank/DDBJ databases">
        <title>Genome sequence of Mycobacterium llatzerense and Mycobacterium immunogenum recovered from brain abscess.</title>
        <authorList>
            <person name="Greninger A.L."/>
            <person name="Langelier C."/>
            <person name="Cunningham G."/>
            <person name="Chiu C.Y."/>
            <person name="Miller S."/>
        </authorList>
    </citation>
    <scope>NUCLEOTIDE SEQUENCE [LARGE SCALE GENOMIC DNA]</scope>
    <source>
        <strain evidence="2 3">CLUC14</strain>
    </source>
</reference>
<dbReference type="STRING" id="280871.TL10_22885"/>
<comment type="caution">
    <text evidence="2">The sequence shown here is derived from an EMBL/GenBank/DDBJ whole genome shotgun (WGS) entry which is preliminary data.</text>
</comment>
<keyword evidence="3" id="KW-1185">Reference proteome</keyword>
<proteinExistence type="predicted"/>
<dbReference type="RefSeq" id="WP_043987481.1">
    <property type="nucleotide sequence ID" value="NZ_JXST01000038.1"/>
</dbReference>